<keyword evidence="1" id="KW-1133">Transmembrane helix</keyword>
<accession>A0A183DHI8</accession>
<reference evidence="4" key="1">
    <citation type="submission" date="2016-06" db="UniProtKB">
        <authorList>
            <consortium name="WormBaseParasite"/>
        </authorList>
    </citation>
    <scope>IDENTIFICATION</scope>
</reference>
<dbReference type="PANTHER" id="PTHR11935">
    <property type="entry name" value="BETA LACTAMASE DOMAIN"/>
    <property type="match status" value="1"/>
</dbReference>
<protein>
    <submittedName>
        <fullName evidence="4">Lactamase_B domain-containing protein</fullName>
    </submittedName>
</protein>
<keyword evidence="1" id="KW-0812">Transmembrane</keyword>
<dbReference type="PANTHER" id="PTHR11935:SF116">
    <property type="entry name" value="HYDROLASE PNKD-RELATED"/>
    <property type="match status" value="1"/>
</dbReference>
<feature type="transmembrane region" description="Helical" evidence="1">
    <location>
        <begin position="20"/>
        <end position="40"/>
    </location>
</feature>
<feature type="transmembrane region" description="Helical" evidence="1">
    <location>
        <begin position="84"/>
        <end position="107"/>
    </location>
</feature>
<keyword evidence="3" id="KW-1185">Reference proteome</keyword>
<keyword evidence="1" id="KW-0472">Membrane</keyword>
<dbReference type="InterPro" id="IPR036866">
    <property type="entry name" value="RibonucZ/Hydroxyglut_hydro"/>
</dbReference>
<organism evidence="4">
    <name type="scientific">Gongylonema pulchrum</name>
    <dbReference type="NCBI Taxonomy" id="637853"/>
    <lineage>
        <taxon>Eukaryota</taxon>
        <taxon>Metazoa</taxon>
        <taxon>Ecdysozoa</taxon>
        <taxon>Nematoda</taxon>
        <taxon>Chromadorea</taxon>
        <taxon>Rhabditida</taxon>
        <taxon>Spirurina</taxon>
        <taxon>Spiruromorpha</taxon>
        <taxon>Spiruroidea</taxon>
        <taxon>Gongylonematidae</taxon>
        <taxon>Gongylonema</taxon>
    </lineage>
</organism>
<dbReference type="OrthoDB" id="449487at2759"/>
<dbReference type="Gene3D" id="3.60.15.10">
    <property type="entry name" value="Ribonuclease Z/Hydroxyacylglutathione hydrolase-like"/>
    <property type="match status" value="2"/>
</dbReference>
<sequence>MYVHSTTNSDRMGYCDFDCCCWDGVFLSVLMCLLSVFRFVSDGTLVQVGRLQFKALHVPGHTAGHIIYALQLTDDLKCLFTGDFLFVAGIGMHCIIFFQHIIISFLIENDHLLCFTPLHLKCICSLGKIFEGSASQMINSLAVLNDFPSHTLVFPGHEYAKLNLGFALSLEDDNDDLKAMIKTACEKRTLRTPIVRLTFWASCWFERFLLIFKNINCDRFMY</sequence>
<dbReference type="SUPFAM" id="SSF56281">
    <property type="entry name" value="Metallo-hydrolase/oxidoreductase"/>
    <property type="match status" value="1"/>
</dbReference>
<dbReference type="EMBL" id="UYRT01023133">
    <property type="protein sequence ID" value="VDK61113.1"/>
    <property type="molecule type" value="Genomic_DNA"/>
</dbReference>
<dbReference type="Proteomes" id="UP000271098">
    <property type="component" value="Unassembled WGS sequence"/>
</dbReference>
<evidence type="ECO:0000256" key="1">
    <source>
        <dbReference type="SAM" id="Phobius"/>
    </source>
</evidence>
<evidence type="ECO:0000313" key="3">
    <source>
        <dbReference type="Proteomes" id="UP000271098"/>
    </source>
</evidence>
<dbReference type="WBParaSite" id="GPUH_0000818801-mRNA-1">
    <property type="protein sequence ID" value="GPUH_0000818801-mRNA-1"/>
    <property type="gene ID" value="GPUH_0000818801"/>
</dbReference>
<dbReference type="AlphaFoldDB" id="A0A183DHI8"/>
<evidence type="ECO:0000313" key="4">
    <source>
        <dbReference type="WBParaSite" id="GPUH_0000818801-mRNA-1"/>
    </source>
</evidence>
<proteinExistence type="predicted"/>
<evidence type="ECO:0000313" key="2">
    <source>
        <dbReference type="EMBL" id="VDK61113.1"/>
    </source>
</evidence>
<gene>
    <name evidence="2" type="ORF">GPUH_LOCUS8179</name>
</gene>
<name>A0A183DHI8_9BILA</name>
<reference evidence="2 3" key="2">
    <citation type="submission" date="2018-11" db="EMBL/GenBank/DDBJ databases">
        <authorList>
            <consortium name="Pathogen Informatics"/>
        </authorList>
    </citation>
    <scope>NUCLEOTIDE SEQUENCE [LARGE SCALE GENOMIC DNA]</scope>
</reference>